<keyword evidence="5" id="KW-0479">Metal-binding</keyword>
<dbReference type="InterPro" id="IPR050241">
    <property type="entry name" value="NAD-cap_RNA_hydrolase_NudC"/>
</dbReference>
<reference evidence="11 12" key="1">
    <citation type="submission" date="2016-04" db="EMBL/GenBank/DDBJ databases">
        <title>Draft genome sequence of Janthinobacterium psychrotolerans sp. nov., isolated from freshwater sediments in Denmark.</title>
        <authorList>
            <person name="Gong X."/>
            <person name="Skrivergaard S."/>
            <person name="Korsgaard B.S."/>
            <person name="Schreiber L."/>
            <person name="Marshall I.P."/>
            <person name="Finster K."/>
            <person name="Schramm A."/>
        </authorList>
    </citation>
    <scope>NUCLEOTIDE SEQUENCE [LARGE SCALE GENOMIC DNA]</scope>
    <source>
        <strain evidence="11 12">S3-2</strain>
    </source>
</reference>
<evidence type="ECO:0000256" key="7">
    <source>
        <dbReference type="ARBA" id="ARBA00022842"/>
    </source>
</evidence>
<evidence type="ECO:0000256" key="2">
    <source>
        <dbReference type="ARBA" id="ARBA00001947"/>
    </source>
</evidence>
<dbReference type="PATRIC" id="fig|1747903.4.peg.5184"/>
<comment type="cofactor">
    <cofactor evidence="1">
        <name>Mg(2+)</name>
        <dbReference type="ChEBI" id="CHEBI:18420"/>
    </cofactor>
</comment>
<dbReference type="InterPro" id="IPR000086">
    <property type="entry name" value="NUDIX_hydrolase_dom"/>
</dbReference>
<organism evidence="11 12">
    <name type="scientific">Janthinobacterium psychrotolerans</name>
    <dbReference type="NCBI Taxonomy" id="1747903"/>
    <lineage>
        <taxon>Bacteria</taxon>
        <taxon>Pseudomonadati</taxon>
        <taxon>Pseudomonadota</taxon>
        <taxon>Betaproteobacteria</taxon>
        <taxon>Burkholderiales</taxon>
        <taxon>Oxalobacteraceae</taxon>
        <taxon>Janthinobacterium</taxon>
    </lineage>
</organism>
<evidence type="ECO:0000256" key="4">
    <source>
        <dbReference type="ARBA" id="ARBA00012381"/>
    </source>
</evidence>
<dbReference type="GO" id="GO:0005829">
    <property type="term" value="C:cytosol"/>
    <property type="evidence" value="ECO:0007669"/>
    <property type="project" value="TreeGrafter"/>
</dbReference>
<feature type="domain" description="Nudix hydrolase" evidence="10">
    <location>
        <begin position="158"/>
        <end position="281"/>
    </location>
</feature>
<evidence type="ECO:0000313" key="12">
    <source>
        <dbReference type="Proteomes" id="UP000092713"/>
    </source>
</evidence>
<evidence type="ECO:0000256" key="5">
    <source>
        <dbReference type="ARBA" id="ARBA00022723"/>
    </source>
</evidence>
<dbReference type="SUPFAM" id="SSF55811">
    <property type="entry name" value="Nudix"/>
    <property type="match status" value="2"/>
</dbReference>
<keyword evidence="6 11" id="KW-0378">Hydrolase</keyword>
<comment type="similarity">
    <text evidence="3">Belongs to the Nudix hydrolase family. NudC subfamily.</text>
</comment>
<dbReference type="GO" id="GO:0035529">
    <property type="term" value="F:NADH pyrophosphatase activity"/>
    <property type="evidence" value="ECO:0007669"/>
    <property type="project" value="TreeGrafter"/>
</dbReference>
<dbReference type="GO" id="GO:0006742">
    <property type="term" value="P:NADP+ catabolic process"/>
    <property type="evidence" value="ECO:0007669"/>
    <property type="project" value="TreeGrafter"/>
</dbReference>
<comment type="cofactor">
    <cofactor evidence="2">
        <name>Zn(2+)</name>
        <dbReference type="ChEBI" id="CHEBI:29105"/>
    </cofactor>
</comment>
<dbReference type="NCBIfam" id="NF001299">
    <property type="entry name" value="PRK00241.1"/>
    <property type="match status" value="1"/>
</dbReference>
<comment type="catalytic activity">
    <reaction evidence="9">
        <text>a 5'-end NAD(+)-phospho-ribonucleoside in mRNA + H2O = a 5'-end phospho-adenosine-phospho-ribonucleoside in mRNA + beta-nicotinamide D-ribonucleotide + 2 H(+)</text>
        <dbReference type="Rhea" id="RHEA:60876"/>
        <dbReference type="Rhea" id="RHEA-COMP:15698"/>
        <dbReference type="Rhea" id="RHEA-COMP:15719"/>
        <dbReference type="ChEBI" id="CHEBI:14649"/>
        <dbReference type="ChEBI" id="CHEBI:15377"/>
        <dbReference type="ChEBI" id="CHEBI:15378"/>
        <dbReference type="ChEBI" id="CHEBI:144029"/>
        <dbReference type="ChEBI" id="CHEBI:144051"/>
    </reaction>
    <physiologicalReaction direction="left-to-right" evidence="9">
        <dbReference type="Rhea" id="RHEA:60877"/>
    </physiologicalReaction>
</comment>
<dbReference type="PANTHER" id="PTHR42904:SF6">
    <property type="entry name" value="NAD-CAPPED RNA HYDROLASE NUDT12"/>
    <property type="match status" value="1"/>
</dbReference>
<dbReference type="PANTHER" id="PTHR42904">
    <property type="entry name" value="NUDIX HYDROLASE, NUDC SUBFAMILY"/>
    <property type="match status" value="1"/>
</dbReference>
<dbReference type="GO" id="GO:0046872">
    <property type="term" value="F:metal ion binding"/>
    <property type="evidence" value="ECO:0007669"/>
    <property type="project" value="UniProtKB-KW"/>
</dbReference>
<dbReference type="PROSITE" id="PS51462">
    <property type="entry name" value="NUDIX"/>
    <property type="match status" value="1"/>
</dbReference>
<dbReference type="CDD" id="cd03429">
    <property type="entry name" value="NUDIX_NADH_pyrophosphatase_Nudt13"/>
    <property type="match status" value="1"/>
</dbReference>
<dbReference type="EC" id="3.6.1.22" evidence="4"/>
<protein>
    <recommendedName>
        <fullName evidence="4">NAD(+) diphosphatase</fullName>
        <ecNumber evidence="4">3.6.1.22</ecNumber>
    </recommendedName>
</protein>
<dbReference type="GO" id="GO:0019677">
    <property type="term" value="P:NAD+ catabolic process"/>
    <property type="evidence" value="ECO:0007669"/>
    <property type="project" value="TreeGrafter"/>
</dbReference>
<dbReference type="InterPro" id="IPR015797">
    <property type="entry name" value="NUDIX_hydrolase-like_dom_sf"/>
</dbReference>
<keyword evidence="8" id="KW-0520">NAD</keyword>
<dbReference type="Proteomes" id="UP000092713">
    <property type="component" value="Unassembled WGS sequence"/>
</dbReference>
<proteinExistence type="inferred from homology"/>
<dbReference type="InterPro" id="IPR020084">
    <property type="entry name" value="NUDIX_hydrolase_CS"/>
</dbReference>
<dbReference type="Pfam" id="PF09296">
    <property type="entry name" value="NUDIX-like"/>
    <property type="match status" value="1"/>
</dbReference>
<dbReference type="Gene3D" id="3.90.79.10">
    <property type="entry name" value="Nucleoside Triphosphate Pyrophosphohydrolase"/>
    <property type="match status" value="1"/>
</dbReference>
<dbReference type="EMBL" id="LOCQ01000030">
    <property type="protein sequence ID" value="OBV41502.1"/>
    <property type="molecule type" value="Genomic_DNA"/>
</dbReference>
<dbReference type="GO" id="GO:0110153">
    <property type="term" value="F:RNA NAD-cap (NMN-forming) hydrolase activity"/>
    <property type="evidence" value="ECO:0007669"/>
    <property type="project" value="RHEA"/>
</dbReference>
<dbReference type="AlphaFoldDB" id="A0A1A7C712"/>
<accession>A0A1A7C712</accession>
<evidence type="ECO:0000256" key="6">
    <source>
        <dbReference type="ARBA" id="ARBA00022801"/>
    </source>
</evidence>
<keyword evidence="12" id="KW-1185">Reference proteome</keyword>
<sequence>MKDLPTLRCSMLATPPAFVPLIDFPVPAPSPAETLTFLFHRGRLLLRTQDLALPSAGQVAALDVDLTRAQPVGLWQGRYCQALWCDDEALPDASVEWRGLRSLFNVLDDGFVGLASRAAQLAEWARSHHYCGVCATPMVRLPGERCFKCLGCGMLAYPRISPAMMVLIRKGDQVLLALHKHSPSYRYSPLAGFLEAGESVEEAVHREVMEEVGLRVHNLRYFMSQSWPFPHSLMLAFTADYLDGEIRLDENEIAEARWFGPGDTWPEASSSVSISALLVQAHRPPQPE</sequence>
<name>A0A1A7C712_9BURK</name>
<evidence type="ECO:0000313" key="11">
    <source>
        <dbReference type="EMBL" id="OBV41502.1"/>
    </source>
</evidence>
<evidence type="ECO:0000259" key="10">
    <source>
        <dbReference type="PROSITE" id="PS51462"/>
    </source>
</evidence>
<evidence type="ECO:0000256" key="8">
    <source>
        <dbReference type="ARBA" id="ARBA00023027"/>
    </source>
</evidence>
<dbReference type="STRING" id="1747903.ASR47_10333"/>
<evidence type="ECO:0000256" key="3">
    <source>
        <dbReference type="ARBA" id="ARBA00009595"/>
    </source>
</evidence>
<dbReference type="InterPro" id="IPR049734">
    <property type="entry name" value="NudC-like_C"/>
</dbReference>
<evidence type="ECO:0000256" key="1">
    <source>
        <dbReference type="ARBA" id="ARBA00001946"/>
    </source>
</evidence>
<dbReference type="PROSITE" id="PS00893">
    <property type="entry name" value="NUDIX_BOX"/>
    <property type="match status" value="1"/>
</dbReference>
<keyword evidence="7" id="KW-0460">Magnesium</keyword>
<dbReference type="Pfam" id="PF00293">
    <property type="entry name" value="NUDIX"/>
    <property type="match status" value="1"/>
</dbReference>
<dbReference type="InterPro" id="IPR015375">
    <property type="entry name" value="NADH_PPase-like_N"/>
</dbReference>
<comment type="caution">
    <text evidence="11">The sequence shown here is derived from an EMBL/GenBank/DDBJ whole genome shotgun (WGS) entry which is preliminary data.</text>
</comment>
<gene>
    <name evidence="11" type="ORF">ASR47_10333</name>
</gene>
<dbReference type="Gene3D" id="3.90.79.20">
    <property type="match status" value="1"/>
</dbReference>
<evidence type="ECO:0000256" key="9">
    <source>
        <dbReference type="ARBA" id="ARBA00023679"/>
    </source>
</evidence>